<dbReference type="Proteomes" id="UP000008312">
    <property type="component" value="Unassembled WGS sequence"/>
</dbReference>
<proteinExistence type="predicted"/>
<comment type="subcellular location">
    <subcellularLocation>
        <location evidence="2">Cytoplasm</location>
    </subcellularLocation>
    <subcellularLocation>
        <location evidence="1">Nucleus</location>
    </subcellularLocation>
</comment>
<dbReference type="GO" id="GO:0000390">
    <property type="term" value="P:spliceosomal complex disassembly"/>
    <property type="evidence" value="ECO:0007669"/>
    <property type="project" value="TreeGrafter"/>
</dbReference>
<protein>
    <recommendedName>
        <fullName evidence="7">J domain-containing protein</fullName>
    </recommendedName>
</protein>
<dbReference type="AlphaFoldDB" id="D8M8C1"/>
<dbReference type="EMBL" id="FN668683">
    <property type="protein sequence ID" value="CBK24310.2"/>
    <property type="molecule type" value="Genomic_DNA"/>
</dbReference>
<dbReference type="RefSeq" id="XP_012898358.1">
    <property type="nucleotide sequence ID" value="XM_013042904.1"/>
</dbReference>
<dbReference type="GO" id="GO:0005681">
    <property type="term" value="C:spliceosomal complex"/>
    <property type="evidence" value="ECO:0007669"/>
    <property type="project" value="TreeGrafter"/>
</dbReference>
<feature type="compositionally biased region" description="Basic residues" evidence="6">
    <location>
        <begin position="71"/>
        <end position="82"/>
    </location>
</feature>
<evidence type="ECO:0000313" key="8">
    <source>
        <dbReference type="EMBL" id="CBK24310.2"/>
    </source>
</evidence>
<evidence type="ECO:0000259" key="7">
    <source>
        <dbReference type="PROSITE" id="PS50076"/>
    </source>
</evidence>
<dbReference type="PANTHER" id="PTHR44313:SF1">
    <property type="entry name" value="DNAJ HOMOLOG SUBFAMILY C MEMBER 17"/>
    <property type="match status" value="1"/>
</dbReference>
<dbReference type="PROSITE" id="PS50076">
    <property type="entry name" value="DNAJ_2"/>
    <property type="match status" value="1"/>
</dbReference>
<dbReference type="SMART" id="SM00271">
    <property type="entry name" value="DnaJ"/>
    <property type="match status" value="1"/>
</dbReference>
<organism evidence="8">
    <name type="scientific">Blastocystis hominis</name>
    <dbReference type="NCBI Taxonomy" id="12968"/>
    <lineage>
        <taxon>Eukaryota</taxon>
        <taxon>Sar</taxon>
        <taxon>Stramenopiles</taxon>
        <taxon>Bigyra</taxon>
        <taxon>Opalozoa</taxon>
        <taxon>Opalinata</taxon>
        <taxon>Blastocystidae</taxon>
        <taxon>Blastocystis</taxon>
    </lineage>
</organism>
<dbReference type="GO" id="GO:0005737">
    <property type="term" value="C:cytoplasm"/>
    <property type="evidence" value="ECO:0007669"/>
    <property type="project" value="UniProtKB-SubCell"/>
</dbReference>
<keyword evidence="9" id="KW-1185">Reference proteome</keyword>
<dbReference type="GeneID" id="24921108"/>
<dbReference type="Gene3D" id="1.10.287.110">
    <property type="entry name" value="DnaJ domain"/>
    <property type="match status" value="1"/>
</dbReference>
<sequence length="182" mass="21498">MPQTEYVDYYSLLGVEVESDVKTIRRAFQKAALKYHPDKTKGDKKLAELYQLISEARDVLMDEQKREAYNKKHKAMLARKSRRENMDKRQRELTESLLAREEAAKRRRNGEMTEKERLIYRIRQVKLEDEKTIEQMLHEQSIPVVSQVRPLDYSKTLIRPANYGEKTMERLIQAASAPRSVL</sequence>
<dbReference type="InterPro" id="IPR052094">
    <property type="entry name" value="Pre-mRNA-splicing_ERAD"/>
</dbReference>
<evidence type="ECO:0000256" key="1">
    <source>
        <dbReference type="ARBA" id="ARBA00004123"/>
    </source>
</evidence>
<reference evidence="8" key="1">
    <citation type="submission" date="2010-02" db="EMBL/GenBank/DDBJ databases">
        <title>Sequencing and annotation of the Blastocystis hominis genome.</title>
        <authorList>
            <person name="Wincker P."/>
        </authorList>
    </citation>
    <scope>NUCLEOTIDE SEQUENCE</scope>
    <source>
        <strain evidence="8">Singapore isolate B</strain>
    </source>
</reference>
<dbReference type="InterPro" id="IPR036869">
    <property type="entry name" value="J_dom_sf"/>
</dbReference>
<dbReference type="PRINTS" id="PR00625">
    <property type="entry name" value="JDOMAIN"/>
</dbReference>
<evidence type="ECO:0000256" key="5">
    <source>
        <dbReference type="ARBA" id="ARBA00023242"/>
    </source>
</evidence>
<name>D8M8C1_BLAHO</name>
<feature type="region of interest" description="Disordered" evidence="6">
    <location>
        <begin position="71"/>
        <end position="91"/>
    </location>
</feature>
<dbReference type="OMA" id="MESTDSW"/>
<dbReference type="Pfam" id="PF00226">
    <property type="entry name" value="DnaJ"/>
    <property type="match status" value="1"/>
</dbReference>
<dbReference type="PANTHER" id="PTHR44313">
    <property type="entry name" value="DNAJ HOMOLOG SUBFAMILY C MEMBER 17"/>
    <property type="match status" value="1"/>
</dbReference>
<evidence type="ECO:0000256" key="6">
    <source>
        <dbReference type="SAM" id="MobiDB-lite"/>
    </source>
</evidence>
<dbReference type="InterPro" id="IPR001623">
    <property type="entry name" value="DnaJ_domain"/>
</dbReference>
<accession>D8M8C1</accession>
<keyword evidence="3" id="KW-0963">Cytoplasm</keyword>
<dbReference type="CDD" id="cd06257">
    <property type="entry name" value="DnaJ"/>
    <property type="match status" value="1"/>
</dbReference>
<evidence type="ECO:0000313" key="9">
    <source>
        <dbReference type="Proteomes" id="UP000008312"/>
    </source>
</evidence>
<dbReference type="OrthoDB" id="10250354at2759"/>
<keyword evidence="5" id="KW-0539">Nucleus</keyword>
<feature type="domain" description="J" evidence="7">
    <location>
        <begin position="8"/>
        <end position="73"/>
    </location>
</feature>
<dbReference type="SUPFAM" id="SSF46565">
    <property type="entry name" value="Chaperone J-domain"/>
    <property type="match status" value="1"/>
</dbReference>
<keyword evidence="4" id="KW-0143">Chaperone</keyword>
<dbReference type="InParanoid" id="D8M8C1"/>
<evidence type="ECO:0000256" key="4">
    <source>
        <dbReference type="ARBA" id="ARBA00023186"/>
    </source>
</evidence>
<evidence type="ECO:0000256" key="3">
    <source>
        <dbReference type="ARBA" id="ARBA00022490"/>
    </source>
</evidence>
<gene>
    <name evidence="8" type="ORF">GSBLH_T00004063001</name>
</gene>
<evidence type="ECO:0000256" key="2">
    <source>
        <dbReference type="ARBA" id="ARBA00004496"/>
    </source>
</evidence>